<evidence type="ECO:0000259" key="6">
    <source>
        <dbReference type="Pfam" id="PF00817"/>
    </source>
</evidence>
<dbReference type="InterPro" id="IPR050356">
    <property type="entry name" value="SulA_CellDiv_inhibitor"/>
</dbReference>
<evidence type="ECO:0000313" key="8">
    <source>
        <dbReference type="EMBL" id="SOD90935.1"/>
    </source>
</evidence>
<dbReference type="EC" id="2.7.7.7" evidence="2"/>
<name>A0A286G612_9PROT</name>
<keyword evidence="9" id="KW-1185">Reference proteome</keyword>
<evidence type="ECO:0000256" key="2">
    <source>
        <dbReference type="ARBA" id="ARBA00012417"/>
    </source>
</evidence>
<dbReference type="PANTHER" id="PTHR35369">
    <property type="entry name" value="BLR3025 PROTEIN-RELATED"/>
    <property type="match status" value="1"/>
</dbReference>
<dbReference type="EMBL" id="OCNJ01000001">
    <property type="protein sequence ID" value="SOD90935.1"/>
    <property type="molecule type" value="Genomic_DNA"/>
</dbReference>
<comment type="function">
    <text evidence="4">Poorly processive, error-prone DNA polymerase involved in untargeted mutagenesis. Copies undamaged DNA at stalled replication forks, which arise in vivo from mismatched or misaligned primer ends. These misaligned primers can be extended by PolIV. Exhibits no 3'-5' exonuclease (proofreading) activity. May be involved in translesional synthesis, in conjunction with the beta clamp from PolIII.</text>
</comment>
<dbReference type="AlphaFoldDB" id="A0A286G612"/>
<evidence type="ECO:0000256" key="3">
    <source>
        <dbReference type="ARBA" id="ARBA00022763"/>
    </source>
</evidence>
<dbReference type="Pfam" id="PF00817">
    <property type="entry name" value="IMS"/>
    <property type="match status" value="1"/>
</dbReference>
<gene>
    <name evidence="8" type="ORF">SAMN05421508_101726</name>
</gene>
<comment type="subunit">
    <text evidence="1">Monomer.</text>
</comment>
<dbReference type="SUPFAM" id="SSF56672">
    <property type="entry name" value="DNA/RNA polymerases"/>
    <property type="match status" value="1"/>
</dbReference>
<reference evidence="8 9" key="1">
    <citation type="submission" date="2017-09" db="EMBL/GenBank/DDBJ databases">
        <authorList>
            <person name="Ehlers B."/>
            <person name="Leendertz F.H."/>
        </authorList>
    </citation>
    <scope>NUCLEOTIDE SEQUENCE [LARGE SCALE GENOMIC DNA]</scope>
    <source>
        <strain evidence="8 9">USBA 140</strain>
    </source>
</reference>
<keyword evidence="3" id="KW-0227">DNA damage</keyword>
<feature type="domain" description="DNA polymerase Y-family little finger" evidence="7">
    <location>
        <begin position="233"/>
        <end position="311"/>
    </location>
</feature>
<dbReference type="GO" id="GO:0003684">
    <property type="term" value="F:damaged DNA binding"/>
    <property type="evidence" value="ECO:0007669"/>
    <property type="project" value="InterPro"/>
</dbReference>
<dbReference type="PANTHER" id="PTHR35369:SF2">
    <property type="entry name" value="BLR3025 PROTEIN"/>
    <property type="match status" value="1"/>
</dbReference>
<dbReference type="Proteomes" id="UP000219621">
    <property type="component" value="Unassembled WGS sequence"/>
</dbReference>
<dbReference type="Pfam" id="PF11799">
    <property type="entry name" value="IMS_C"/>
    <property type="match status" value="1"/>
</dbReference>
<dbReference type="CDD" id="cd03468">
    <property type="entry name" value="PolY_like"/>
    <property type="match status" value="1"/>
</dbReference>
<dbReference type="InterPro" id="IPR043502">
    <property type="entry name" value="DNA/RNA_pol_sf"/>
</dbReference>
<organism evidence="8 9">
    <name type="scientific">Caenispirillum bisanense</name>
    <dbReference type="NCBI Taxonomy" id="414052"/>
    <lineage>
        <taxon>Bacteria</taxon>
        <taxon>Pseudomonadati</taxon>
        <taxon>Pseudomonadota</taxon>
        <taxon>Alphaproteobacteria</taxon>
        <taxon>Rhodospirillales</taxon>
        <taxon>Novispirillaceae</taxon>
        <taxon>Caenispirillum</taxon>
    </lineage>
</organism>
<dbReference type="InterPro" id="IPR001126">
    <property type="entry name" value="UmuC"/>
</dbReference>
<evidence type="ECO:0000256" key="1">
    <source>
        <dbReference type="ARBA" id="ARBA00011245"/>
    </source>
</evidence>
<dbReference type="InterPro" id="IPR017961">
    <property type="entry name" value="DNA_pol_Y-fam_little_finger"/>
</dbReference>
<proteinExistence type="predicted"/>
<accession>A0A286G612</accession>
<evidence type="ECO:0000256" key="4">
    <source>
        <dbReference type="ARBA" id="ARBA00025589"/>
    </source>
</evidence>
<dbReference type="GO" id="GO:0006281">
    <property type="term" value="P:DNA repair"/>
    <property type="evidence" value="ECO:0007669"/>
    <property type="project" value="InterPro"/>
</dbReference>
<evidence type="ECO:0000259" key="7">
    <source>
        <dbReference type="Pfam" id="PF11799"/>
    </source>
</evidence>
<evidence type="ECO:0000256" key="5">
    <source>
        <dbReference type="ARBA" id="ARBA00049244"/>
    </source>
</evidence>
<feature type="domain" description="UmuC" evidence="6">
    <location>
        <begin position="10"/>
        <end position="126"/>
    </location>
</feature>
<protein>
    <recommendedName>
        <fullName evidence="2">DNA-directed DNA polymerase</fullName>
        <ecNumber evidence="2">2.7.7.7</ecNumber>
    </recommendedName>
</protein>
<sequence>MAEAAGTLRLHAVNGAAEAVGVFPAMPLADARAVFPALKVTEADPEDDAAALETLAQWATRYTPWTAVEGIAPGGGAGLWLDVTGCAHLFGGEAALARDLRDRLTGFGFAVRLGLADTQGAAWAAARFLAGEEAGGGDDDGDGAGLALLPEGAQRQLLMGLPVEALRLPAAVVETLKRLGIRRIADLAALPRAPLAARLGAEAARRLDQAIGRAPEPFTPRAPVTPWRERLAFAEPIGRTEDVQTAIAALCRALHPRLERERKGARRLLLEMFRVDGEVIRRMVGTSRPVRDPDALARLFKETLDGLDAGFGIEAMVLSLPAVDPLEATQTGFTRGAGEAPDAAERAARTALLLDRLRTRLGEDGVLRPVPRESHIPEASVTVAERTPGGTAPDTWAAAAPRPVRLIAAEPVEPLAEGTPPAAFRWRRRTWTVARSEGPERVAPEWWHGPLPHPRAARDYWRVEDTGGHRLWLFRGRAARWFVQGVFP</sequence>
<evidence type="ECO:0000313" key="9">
    <source>
        <dbReference type="Proteomes" id="UP000219621"/>
    </source>
</evidence>
<comment type="catalytic activity">
    <reaction evidence="5">
        <text>DNA(n) + a 2'-deoxyribonucleoside 5'-triphosphate = DNA(n+1) + diphosphate</text>
        <dbReference type="Rhea" id="RHEA:22508"/>
        <dbReference type="Rhea" id="RHEA-COMP:17339"/>
        <dbReference type="Rhea" id="RHEA-COMP:17340"/>
        <dbReference type="ChEBI" id="CHEBI:33019"/>
        <dbReference type="ChEBI" id="CHEBI:61560"/>
        <dbReference type="ChEBI" id="CHEBI:173112"/>
        <dbReference type="EC" id="2.7.7.7"/>
    </reaction>
</comment>